<dbReference type="Pfam" id="PF13230">
    <property type="entry name" value="GATase_4"/>
    <property type="match status" value="1"/>
</dbReference>
<evidence type="ECO:0000259" key="2">
    <source>
        <dbReference type="PROSITE" id="PS51278"/>
    </source>
</evidence>
<evidence type="ECO:0000313" key="3">
    <source>
        <dbReference type="EMBL" id="KAJ1919019.1"/>
    </source>
</evidence>
<protein>
    <submittedName>
        <fullName evidence="3">Glutamine amidotransferase subunit</fullName>
    </submittedName>
</protein>
<dbReference type="InterPro" id="IPR052373">
    <property type="entry name" value="Gamma-glu_amide_hydrolase"/>
</dbReference>
<dbReference type="SUPFAM" id="SSF56235">
    <property type="entry name" value="N-terminal nucleophile aminohydrolases (Ntn hydrolases)"/>
    <property type="match status" value="1"/>
</dbReference>
<gene>
    <name evidence="3" type="primary">DUG3_1</name>
    <name evidence="3" type="ORF">IWQ60_007346</name>
</gene>
<evidence type="ECO:0000256" key="1">
    <source>
        <dbReference type="ARBA" id="ARBA00022962"/>
    </source>
</evidence>
<accession>A0A9W8DPC8</accession>
<dbReference type="Proteomes" id="UP001150569">
    <property type="component" value="Unassembled WGS sequence"/>
</dbReference>
<dbReference type="CDD" id="cd01908">
    <property type="entry name" value="YafJ"/>
    <property type="match status" value="1"/>
</dbReference>
<evidence type="ECO:0000313" key="4">
    <source>
        <dbReference type="Proteomes" id="UP001150569"/>
    </source>
</evidence>
<dbReference type="EMBL" id="JANBPT010000486">
    <property type="protein sequence ID" value="KAJ1919019.1"/>
    <property type="molecule type" value="Genomic_DNA"/>
</dbReference>
<dbReference type="OrthoDB" id="14446at2759"/>
<dbReference type="Gene3D" id="3.60.20.10">
    <property type="entry name" value="Glutamine Phosphoribosylpyrophosphate, subunit 1, domain 1"/>
    <property type="match status" value="1"/>
</dbReference>
<keyword evidence="4" id="KW-1185">Reference proteome</keyword>
<name>A0A9W8DPC8_9FUNG</name>
<organism evidence="3 4">
    <name type="scientific">Tieghemiomyces parasiticus</name>
    <dbReference type="NCBI Taxonomy" id="78921"/>
    <lineage>
        <taxon>Eukaryota</taxon>
        <taxon>Fungi</taxon>
        <taxon>Fungi incertae sedis</taxon>
        <taxon>Zoopagomycota</taxon>
        <taxon>Kickxellomycotina</taxon>
        <taxon>Dimargaritomycetes</taxon>
        <taxon>Dimargaritales</taxon>
        <taxon>Dimargaritaceae</taxon>
        <taxon>Tieghemiomyces</taxon>
    </lineage>
</organism>
<keyword evidence="1 3" id="KW-0315">Glutamine amidotransferase</keyword>
<dbReference type="AlphaFoldDB" id="A0A9W8DPC8"/>
<dbReference type="GO" id="GO:0008242">
    <property type="term" value="F:omega peptidase activity"/>
    <property type="evidence" value="ECO:0007669"/>
    <property type="project" value="TreeGrafter"/>
</dbReference>
<dbReference type="GO" id="GO:0005737">
    <property type="term" value="C:cytoplasm"/>
    <property type="evidence" value="ECO:0007669"/>
    <property type="project" value="TreeGrafter"/>
</dbReference>
<dbReference type="PROSITE" id="PS51278">
    <property type="entry name" value="GATASE_TYPE_2"/>
    <property type="match status" value="1"/>
</dbReference>
<dbReference type="InterPro" id="IPR026869">
    <property type="entry name" value="EgtC-like"/>
</dbReference>
<proteinExistence type="predicted"/>
<dbReference type="PANTHER" id="PTHR43187:SF1">
    <property type="entry name" value="GLUTAMINE AMIDOTRANSFERASE DUG3-RELATED"/>
    <property type="match status" value="1"/>
</dbReference>
<dbReference type="InterPro" id="IPR017932">
    <property type="entry name" value="GATase_2_dom"/>
</dbReference>
<feature type="domain" description="Glutamine amidotransferase type-2" evidence="2">
    <location>
        <begin position="1"/>
        <end position="265"/>
    </location>
</feature>
<dbReference type="GO" id="GO:0061672">
    <property type="term" value="C:glutathione hydrolase complex"/>
    <property type="evidence" value="ECO:0007669"/>
    <property type="project" value="TreeGrafter"/>
</dbReference>
<comment type="caution">
    <text evidence="3">The sequence shown here is derived from an EMBL/GenBank/DDBJ whole genome shotgun (WGS) entry which is preliminary data.</text>
</comment>
<sequence length="265" mass="29767">MVSSDGFGVGWYDTHPEEGPCIFTSTLPAWSNVNLKRIAEKIHSPLVFAHVRATTAGTPTSESNCHPWQFGCLMWMHNGHIAQFSKIKRRLQNSLRDEIFANVHGNTDSEWAFALFLNQLEDPSRDTFCPHELKTATLRTIALINEWSHESGIDQSSLLNIAVTDGRSVVCTRYVSSSTLEAASLYYSSGSSFAQKSGQYRMEKRDKREDAVVIASEPLTFEKADWLTIPSNTLLLVTPKHNILLYPIKDEYYNPGKRALVVNNA</sequence>
<reference evidence="3" key="1">
    <citation type="submission" date="2022-07" db="EMBL/GenBank/DDBJ databases">
        <title>Phylogenomic reconstructions and comparative analyses of Kickxellomycotina fungi.</title>
        <authorList>
            <person name="Reynolds N.K."/>
            <person name="Stajich J.E."/>
            <person name="Barry K."/>
            <person name="Grigoriev I.V."/>
            <person name="Crous P."/>
            <person name="Smith M.E."/>
        </authorList>
    </citation>
    <scope>NUCLEOTIDE SEQUENCE</scope>
    <source>
        <strain evidence="3">RSA 861</strain>
    </source>
</reference>
<dbReference type="InterPro" id="IPR029055">
    <property type="entry name" value="Ntn_hydrolases_N"/>
</dbReference>
<dbReference type="GO" id="GO:0006751">
    <property type="term" value="P:glutathione catabolic process"/>
    <property type="evidence" value="ECO:0007669"/>
    <property type="project" value="TreeGrafter"/>
</dbReference>
<dbReference type="PANTHER" id="PTHR43187">
    <property type="entry name" value="GLUTAMINE AMIDOTRANSFERASE DUG3-RELATED"/>
    <property type="match status" value="1"/>
</dbReference>